<organism evidence="1">
    <name type="scientific">Zea mays</name>
    <name type="common">Maize</name>
    <dbReference type="NCBI Taxonomy" id="4577"/>
    <lineage>
        <taxon>Eukaryota</taxon>
        <taxon>Viridiplantae</taxon>
        <taxon>Streptophyta</taxon>
        <taxon>Embryophyta</taxon>
        <taxon>Tracheophyta</taxon>
        <taxon>Spermatophyta</taxon>
        <taxon>Magnoliopsida</taxon>
        <taxon>Liliopsida</taxon>
        <taxon>Poales</taxon>
        <taxon>Poaceae</taxon>
        <taxon>PACMAD clade</taxon>
        <taxon>Panicoideae</taxon>
        <taxon>Andropogonodae</taxon>
        <taxon>Andropogoneae</taxon>
        <taxon>Tripsacinae</taxon>
        <taxon>Zea</taxon>
    </lineage>
</organism>
<name>A0A1D6NHK9_MAIZE</name>
<proteinExistence type="predicted"/>
<evidence type="ECO:0000313" key="1">
    <source>
        <dbReference type="EMBL" id="ONM39866.1"/>
    </source>
</evidence>
<dbReference type="AlphaFoldDB" id="A0A1D6NHK9"/>
<protein>
    <submittedName>
        <fullName evidence="1">Uncharacterized protein</fullName>
    </submittedName>
</protein>
<sequence>MLLHLLLGTGYRDYLPLGNQPLGPSQLNVGCRVLHLDFYLLKSSLQMHSLLLLQLSALCACMAVSLKLVRCRD</sequence>
<reference evidence="1" key="1">
    <citation type="submission" date="2015-12" db="EMBL/GenBank/DDBJ databases">
        <title>Update maize B73 reference genome by single molecule sequencing technologies.</title>
        <authorList>
            <consortium name="Maize Genome Sequencing Project"/>
            <person name="Ware D."/>
        </authorList>
    </citation>
    <scope>NUCLEOTIDE SEQUENCE [LARGE SCALE GENOMIC DNA]</scope>
    <source>
        <tissue evidence="1">Seedling</tissue>
    </source>
</reference>
<gene>
    <name evidence="1" type="ORF">ZEAMMB73_Zm00001d044073</name>
</gene>
<dbReference type="EMBL" id="CM007649">
    <property type="protein sequence ID" value="ONM39866.1"/>
    <property type="molecule type" value="Genomic_DNA"/>
</dbReference>
<accession>A0A1D6NHK9</accession>